<name>A0A7G9SAL3_9SPHN</name>
<feature type="chain" id="PRO_5028967814" evidence="1">
    <location>
        <begin position="27"/>
        <end position="187"/>
    </location>
</feature>
<keyword evidence="3" id="KW-1185">Reference proteome</keyword>
<protein>
    <submittedName>
        <fullName evidence="2">DUF4402 domain-containing protein</fullName>
    </submittedName>
</protein>
<dbReference type="EMBL" id="CP060717">
    <property type="protein sequence ID" value="QNN64888.1"/>
    <property type="molecule type" value="Genomic_DNA"/>
</dbReference>
<evidence type="ECO:0000313" key="2">
    <source>
        <dbReference type="EMBL" id="QNN64888.1"/>
    </source>
</evidence>
<feature type="signal peptide" evidence="1">
    <location>
        <begin position="1"/>
        <end position="26"/>
    </location>
</feature>
<proteinExistence type="predicted"/>
<evidence type="ECO:0000256" key="1">
    <source>
        <dbReference type="SAM" id="SignalP"/>
    </source>
</evidence>
<sequence length="187" mass="18847">MKNSIRLLASIAAVSVTMALPVAAKAATANATVNAKIVKPLVLTGGGTIAIGTLITPSTATFSNTFTIQPAATQTGTYCQTGFTCSGTPTAAMFNLQGTNNTPLNLTIPLTVTLTNTSWTGGGAAPTLTMTTSNSLAANNASGVYVTQLPNSGFPGTNYYVGGSLTITQATEAGSYSGTFTVTADYQ</sequence>
<keyword evidence="1" id="KW-0732">Signal</keyword>
<accession>A0A7G9SAL3</accession>
<evidence type="ECO:0000313" key="3">
    <source>
        <dbReference type="Proteomes" id="UP000515955"/>
    </source>
</evidence>
<reference evidence="2 3" key="1">
    <citation type="submission" date="2020-08" db="EMBL/GenBank/DDBJ databases">
        <title>Genome sequence of Sphingomonas rhizophila KACC 19189T.</title>
        <authorList>
            <person name="Hyun D.-W."/>
            <person name="Bae J.-W."/>
        </authorList>
    </citation>
    <scope>NUCLEOTIDE SEQUENCE [LARGE SCALE GENOMIC DNA]</scope>
    <source>
        <strain evidence="2 3">KACC 19189</strain>
    </source>
</reference>
<dbReference type="Proteomes" id="UP000515955">
    <property type="component" value="Chromosome"/>
</dbReference>
<dbReference type="RefSeq" id="WP_187541887.1">
    <property type="nucleotide sequence ID" value="NZ_CP060717.1"/>
</dbReference>
<gene>
    <name evidence="2" type="ORF">H9L12_11760</name>
</gene>
<dbReference type="Pfam" id="PF14352">
    <property type="entry name" value="DUF4402"/>
    <property type="match status" value="1"/>
</dbReference>
<dbReference type="AlphaFoldDB" id="A0A7G9SAL3"/>
<organism evidence="2 3">
    <name type="scientific">Sphingomonas rhizophila</name>
    <dbReference type="NCBI Taxonomy" id="2071607"/>
    <lineage>
        <taxon>Bacteria</taxon>
        <taxon>Pseudomonadati</taxon>
        <taxon>Pseudomonadota</taxon>
        <taxon>Alphaproteobacteria</taxon>
        <taxon>Sphingomonadales</taxon>
        <taxon>Sphingomonadaceae</taxon>
        <taxon>Sphingomonas</taxon>
    </lineage>
</organism>
<dbReference type="InterPro" id="IPR025514">
    <property type="entry name" value="DUF4402"/>
</dbReference>
<dbReference type="KEGG" id="srhi:H9L12_11760"/>